<dbReference type="PROSITE" id="PS00211">
    <property type="entry name" value="ABC_TRANSPORTER_1"/>
    <property type="match status" value="1"/>
</dbReference>
<keyword evidence="7" id="KW-1185">Reference proteome</keyword>
<evidence type="ECO:0000256" key="4">
    <source>
        <dbReference type="ARBA" id="ARBA00022840"/>
    </source>
</evidence>
<evidence type="ECO:0000256" key="3">
    <source>
        <dbReference type="ARBA" id="ARBA00022741"/>
    </source>
</evidence>
<name>A0ABM8B9B1_9BIFI</name>
<proteinExistence type="inferred from homology"/>
<dbReference type="EMBL" id="AP026798">
    <property type="protein sequence ID" value="BDR53475.1"/>
    <property type="molecule type" value="Genomic_DNA"/>
</dbReference>
<dbReference type="CDD" id="cd03225">
    <property type="entry name" value="ABC_cobalt_CbiO_domain1"/>
    <property type="match status" value="1"/>
</dbReference>
<feature type="domain" description="ABC transporter" evidence="5">
    <location>
        <begin position="4"/>
        <end position="245"/>
    </location>
</feature>
<dbReference type="InterPro" id="IPR003593">
    <property type="entry name" value="AAA+_ATPase"/>
</dbReference>
<comment type="similarity">
    <text evidence="1">Belongs to the ABC transporter superfamily.</text>
</comment>
<keyword evidence="4 6" id="KW-0067">ATP-binding</keyword>
<dbReference type="GO" id="GO:0005524">
    <property type="term" value="F:ATP binding"/>
    <property type="evidence" value="ECO:0007669"/>
    <property type="project" value="UniProtKB-KW"/>
</dbReference>
<dbReference type="PANTHER" id="PTHR43553">
    <property type="entry name" value="HEAVY METAL TRANSPORTER"/>
    <property type="match status" value="1"/>
</dbReference>
<evidence type="ECO:0000313" key="6">
    <source>
        <dbReference type="EMBL" id="BDR53475.1"/>
    </source>
</evidence>
<gene>
    <name evidence="6" type="ORF">KIM372_13820</name>
</gene>
<dbReference type="Pfam" id="PF00005">
    <property type="entry name" value="ABC_tran"/>
    <property type="match status" value="1"/>
</dbReference>
<dbReference type="InterPro" id="IPR017871">
    <property type="entry name" value="ABC_transporter-like_CS"/>
</dbReference>
<evidence type="ECO:0000259" key="5">
    <source>
        <dbReference type="PROSITE" id="PS50893"/>
    </source>
</evidence>
<reference evidence="6 7" key="1">
    <citation type="journal article" date="2023" name="Microbiol. Spectr.">
        <title>Symbiosis of Carpenter Bees with Uncharacterized Lactic Acid Bacteria Showing NAD Auxotrophy.</title>
        <authorList>
            <person name="Kawasaki S."/>
            <person name="Ozawa K."/>
            <person name="Mori T."/>
            <person name="Yamamoto A."/>
            <person name="Ito M."/>
            <person name="Ohkuma M."/>
            <person name="Sakamoto M."/>
            <person name="Matsutani M."/>
        </authorList>
    </citation>
    <scope>NUCLEOTIDE SEQUENCE [LARGE SCALE GENOMIC DNA]</scope>
    <source>
        <strain evidence="6 7">Kim37-2</strain>
    </source>
</reference>
<evidence type="ECO:0000256" key="1">
    <source>
        <dbReference type="ARBA" id="ARBA00005417"/>
    </source>
</evidence>
<dbReference type="SMART" id="SM00382">
    <property type="entry name" value="AAA"/>
    <property type="match status" value="1"/>
</dbReference>
<keyword evidence="3" id="KW-0547">Nucleotide-binding</keyword>
<dbReference type="InterPro" id="IPR003439">
    <property type="entry name" value="ABC_transporter-like_ATP-bd"/>
</dbReference>
<dbReference type="SUPFAM" id="SSF52540">
    <property type="entry name" value="P-loop containing nucleoside triphosphate hydrolases"/>
    <property type="match status" value="1"/>
</dbReference>
<dbReference type="InterPro" id="IPR015856">
    <property type="entry name" value="ABC_transpr_CbiO/EcfA_su"/>
</dbReference>
<organism evidence="6 7">
    <name type="scientific">Bombiscardovia nodaiensis</name>
    <dbReference type="NCBI Taxonomy" id="2932181"/>
    <lineage>
        <taxon>Bacteria</taxon>
        <taxon>Bacillati</taxon>
        <taxon>Actinomycetota</taxon>
        <taxon>Actinomycetes</taxon>
        <taxon>Bifidobacteriales</taxon>
        <taxon>Bifidobacteriaceae</taxon>
        <taxon>Bombiscardovia</taxon>
    </lineage>
</organism>
<dbReference type="PROSITE" id="PS50893">
    <property type="entry name" value="ABC_TRANSPORTER_2"/>
    <property type="match status" value="1"/>
</dbReference>
<dbReference type="Gene3D" id="3.40.50.300">
    <property type="entry name" value="P-loop containing nucleotide triphosphate hydrolases"/>
    <property type="match status" value="1"/>
</dbReference>
<dbReference type="PANTHER" id="PTHR43553:SF24">
    <property type="entry name" value="ENERGY-COUPLING FACTOR TRANSPORTER ATP-BINDING PROTEIN ECFA1"/>
    <property type="match status" value="1"/>
</dbReference>
<protein>
    <submittedName>
        <fullName evidence="6">ABC transporter ATP-binding protein</fullName>
    </submittedName>
</protein>
<sequence>MTSIRLHNVSYRYPLSAVDAVRELSYEFQQGTVYALIGANGSGKTSICNLIRGFIPSFYKGSVQGSVEVDGRAVTDYDDAELTQIIGYCFQNPFTQMSGVKDNVREEIAYALENLGYPREEIFRRVDAMIDMLSLSDLAGSDPFELSGGQRQRVAIAAVLVTDPQVVILDEPTSQLDPRSTQDVFDIIRQLKEQGKTVIVVEHKVDLIAQYCDQVLLMEEGRLVLSGAVHEVLSDPAVLAHRGQLPQVARYYLERNRLLGRHDRVPVTVDEALAWYAPKEGNNGLS</sequence>
<accession>A0ABM8B9B1</accession>
<dbReference type="Proteomes" id="UP001321766">
    <property type="component" value="Chromosome"/>
</dbReference>
<keyword evidence="2" id="KW-0813">Transport</keyword>
<evidence type="ECO:0000256" key="2">
    <source>
        <dbReference type="ARBA" id="ARBA00022448"/>
    </source>
</evidence>
<dbReference type="InterPro" id="IPR050095">
    <property type="entry name" value="ECF_ABC_transporter_ATP-bd"/>
</dbReference>
<evidence type="ECO:0000313" key="7">
    <source>
        <dbReference type="Proteomes" id="UP001321766"/>
    </source>
</evidence>
<dbReference type="InterPro" id="IPR027417">
    <property type="entry name" value="P-loop_NTPase"/>
</dbReference>